<keyword evidence="3" id="KW-0489">Methyltransferase</keyword>
<dbReference type="PANTHER" id="PTHR43464:SF92">
    <property type="entry name" value="SLR1071 PROTEIN"/>
    <property type="match status" value="1"/>
</dbReference>
<evidence type="ECO:0000313" key="4">
    <source>
        <dbReference type="Proteomes" id="UP000065734"/>
    </source>
</evidence>
<name>A0A0H5BI94_BLAVI</name>
<evidence type="ECO:0000313" key="2">
    <source>
        <dbReference type="EMBL" id="BAS00132.1"/>
    </source>
</evidence>
<reference evidence="3" key="2">
    <citation type="submission" date="2015-11" db="EMBL/GenBank/DDBJ databases">
        <authorList>
            <person name="Zhang Y."/>
            <person name="Guo Z."/>
        </authorList>
    </citation>
    <scope>NUCLEOTIDE SEQUENCE</scope>
    <source>
        <strain evidence="3">1</strain>
    </source>
</reference>
<reference evidence="4" key="3">
    <citation type="journal article" date="2016" name="Genome Announc.">
        <title>Revised genome sequence of the purple photosynthetic bacterium Blastochloris viridis.</title>
        <authorList>
            <person name="Liu L.N."/>
            <person name="Faulkner M."/>
            <person name="Liu X."/>
            <person name="Huang F."/>
            <person name="Darby A.C."/>
            <person name="Hall N."/>
        </authorList>
    </citation>
    <scope>NUCLEOTIDE SEQUENCE [LARGE SCALE GENOMIC DNA]</scope>
    <source>
        <strain evidence="4">ATCC 19567 / DSM 133 / F</strain>
    </source>
</reference>
<reference evidence="2" key="1">
    <citation type="journal article" date="2015" name="Genome Announc.">
        <title>Complete Genome Sequence of the Bacteriochlorophyll b-Producing Photosynthetic Bacterium Blastochloris viridis.</title>
        <authorList>
            <person name="Tsukatani Y."/>
            <person name="Hirose Y."/>
            <person name="Harada J."/>
            <person name="Misawa N."/>
            <person name="Mori K."/>
            <person name="Inoue K."/>
            <person name="Tamiaki H."/>
        </authorList>
    </citation>
    <scope>NUCLEOTIDE SEQUENCE [LARGE SCALE GENOMIC DNA]</scope>
    <source>
        <strain evidence="2">DSM 133</strain>
    </source>
</reference>
<evidence type="ECO:0000313" key="3">
    <source>
        <dbReference type="EMBL" id="CUU42622.1"/>
    </source>
</evidence>
<dbReference type="STRING" id="1079.BVIR_2191"/>
<dbReference type="AlphaFoldDB" id="A0A0H5BI94"/>
<dbReference type="RefSeq" id="WP_055037642.1">
    <property type="nucleotide sequence ID" value="NZ_AP014854.2"/>
</dbReference>
<evidence type="ECO:0000259" key="1">
    <source>
        <dbReference type="Pfam" id="PF08241"/>
    </source>
</evidence>
<dbReference type="GO" id="GO:0032259">
    <property type="term" value="P:methylation"/>
    <property type="evidence" value="ECO:0007669"/>
    <property type="project" value="UniProtKB-KW"/>
</dbReference>
<dbReference type="Pfam" id="PF08241">
    <property type="entry name" value="Methyltransf_11"/>
    <property type="match status" value="1"/>
</dbReference>
<dbReference type="CDD" id="cd02440">
    <property type="entry name" value="AdoMet_MTases"/>
    <property type="match status" value="1"/>
</dbReference>
<dbReference type="KEGG" id="bvr:BVIR_2191"/>
<dbReference type="InterPro" id="IPR013216">
    <property type="entry name" value="Methyltransf_11"/>
</dbReference>
<dbReference type="EC" id="2.1.1.-" evidence="3"/>
<sequence length="222" mass="23746">MSQDVNVEYARLRAAGAAGWGGAAATRRRDGWMQTLAWLRRHADFPPPPAHLLELGCGNGLVSALFAEQGYRVEGIEQSGDAVAWAHAAFEARGLAGTFRRGDVRAMPACSDGCFDAVIDGNCLHCLIGCDRAACLAEVRRVTKADGVFVVSTMCGEPKSATARARFDPAARCLMEDGKPTRALLEAAAIVAEVEVAGFRVVSQHVRPNSWWDHLTLLAVVA</sequence>
<dbReference type="Proteomes" id="UP000065734">
    <property type="component" value="Chromosome I"/>
</dbReference>
<keyword evidence="4" id="KW-1185">Reference proteome</keyword>
<organism evidence="3 4">
    <name type="scientific">Blastochloris viridis</name>
    <name type="common">Rhodopseudomonas viridis</name>
    <dbReference type="NCBI Taxonomy" id="1079"/>
    <lineage>
        <taxon>Bacteria</taxon>
        <taxon>Pseudomonadati</taxon>
        <taxon>Pseudomonadota</taxon>
        <taxon>Alphaproteobacteria</taxon>
        <taxon>Hyphomicrobiales</taxon>
        <taxon>Blastochloridaceae</taxon>
        <taxon>Blastochloris</taxon>
    </lineage>
</organism>
<dbReference type="GO" id="GO:0008757">
    <property type="term" value="F:S-adenosylmethionine-dependent methyltransferase activity"/>
    <property type="evidence" value="ECO:0007669"/>
    <property type="project" value="InterPro"/>
</dbReference>
<gene>
    <name evidence="2" type="ORF">BV133_2538</name>
    <name evidence="3" type="ORF">BVIRIDIS_16360</name>
</gene>
<keyword evidence="3" id="KW-0808">Transferase</keyword>
<accession>A0A0H5BI94</accession>
<dbReference type="Gene3D" id="3.40.50.150">
    <property type="entry name" value="Vaccinia Virus protein VP39"/>
    <property type="match status" value="1"/>
</dbReference>
<dbReference type="OrthoDB" id="9795634at2"/>
<feature type="domain" description="Methyltransferase type 11" evidence="1">
    <location>
        <begin position="53"/>
        <end position="151"/>
    </location>
</feature>
<dbReference type="SUPFAM" id="SSF53335">
    <property type="entry name" value="S-adenosyl-L-methionine-dependent methyltransferases"/>
    <property type="match status" value="1"/>
</dbReference>
<dbReference type="PANTHER" id="PTHR43464">
    <property type="entry name" value="METHYLTRANSFERASE"/>
    <property type="match status" value="1"/>
</dbReference>
<dbReference type="InterPro" id="IPR029063">
    <property type="entry name" value="SAM-dependent_MTases_sf"/>
</dbReference>
<protein>
    <submittedName>
        <fullName evidence="3">Putative S-adenosylmethionine-dependent methyltransferase</fullName>
        <ecNumber evidence="3">2.1.1.-</ecNumber>
    </submittedName>
</protein>
<dbReference type="EMBL" id="AP014854">
    <property type="protein sequence ID" value="BAS00132.1"/>
    <property type="molecule type" value="Genomic_DNA"/>
</dbReference>
<proteinExistence type="predicted"/>
<dbReference type="EMBL" id="LN907867">
    <property type="protein sequence ID" value="CUU42622.1"/>
    <property type="molecule type" value="Genomic_DNA"/>
</dbReference>